<gene>
    <name evidence="2" type="ORF">HF999_15515</name>
</gene>
<keyword evidence="3" id="KW-1185">Reference proteome</keyword>
<dbReference type="InterPro" id="IPR029068">
    <property type="entry name" value="Glyas_Bleomycin-R_OHBP_Dase"/>
</dbReference>
<accession>A0A846X6D5</accession>
<feature type="domain" description="VOC" evidence="1">
    <location>
        <begin position="138"/>
        <end position="251"/>
    </location>
</feature>
<dbReference type="PROSITE" id="PS51819">
    <property type="entry name" value="VOC"/>
    <property type="match status" value="2"/>
</dbReference>
<dbReference type="InterPro" id="IPR037523">
    <property type="entry name" value="VOC_core"/>
</dbReference>
<dbReference type="Proteomes" id="UP000582646">
    <property type="component" value="Unassembled WGS sequence"/>
</dbReference>
<reference evidence="2 3" key="1">
    <citation type="submission" date="2020-04" db="EMBL/GenBank/DDBJ databases">
        <title>MicrobeNet Type strains.</title>
        <authorList>
            <person name="Nicholson A.C."/>
        </authorList>
    </citation>
    <scope>NUCLEOTIDE SEQUENCE [LARGE SCALE GENOMIC DNA]</scope>
    <source>
        <strain evidence="2 3">DSM 44113</strain>
    </source>
</reference>
<sequence>MITIPDIAYVRSGVEDLDGAVDFATRIVGLTQVPTDEPGVAHLRADDRVHCLTFVQGPSGAIATGLRVGGLDELADAETQLEKLGITVTRGDEAGAASRGCGAFIGFDDPWGNRVELVARQFVTADLLSPGRNAGITEFGHSCFDAPDVIAAGKFWTTVFSAKVSDWVGDKACLLRVDPMHHKLAVFYGERPALCHVNFQVASHDDLFRNWHFLVDNGVEIIQGPGRHPTSGSAFVYFRGPENLTYEYAVGTRLIHDDDAWTPRVFDASLESSIDMWRGPIAPTVRQMQL</sequence>
<comment type="caution">
    <text evidence="2">The sequence shown here is derived from an EMBL/GenBank/DDBJ whole genome shotgun (WGS) entry which is preliminary data.</text>
</comment>
<dbReference type="Gene3D" id="3.10.180.10">
    <property type="entry name" value="2,3-Dihydroxybiphenyl 1,2-Dioxygenase, domain 1"/>
    <property type="match status" value="2"/>
</dbReference>
<evidence type="ECO:0000259" key="1">
    <source>
        <dbReference type="PROSITE" id="PS51819"/>
    </source>
</evidence>
<name>A0A846X6D5_9ACTN</name>
<dbReference type="AlphaFoldDB" id="A0A846X6D5"/>
<feature type="domain" description="VOC" evidence="1">
    <location>
        <begin position="6"/>
        <end position="120"/>
    </location>
</feature>
<organism evidence="2 3">
    <name type="scientific">Tsukamurella spumae</name>
    <dbReference type="NCBI Taxonomy" id="44753"/>
    <lineage>
        <taxon>Bacteria</taxon>
        <taxon>Bacillati</taxon>
        <taxon>Actinomycetota</taxon>
        <taxon>Actinomycetes</taxon>
        <taxon>Mycobacteriales</taxon>
        <taxon>Tsukamurellaceae</taxon>
        <taxon>Tsukamurella</taxon>
    </lineage>
</organism>
<dbReference type="InterPro" id="IPR004360">
    <property type="entry name" value="Glyas_Fos-R_dOase_dom"/>
</dbReference>
<dbReference type="RefSeq" id="WP_168546761.1">
    <property type="nucleotide sequence ID" value="NZ_BAAAKS010000002.1"/>
</dbReference>
<evidence type="ECO:0000313" key="3">
    <source>
        <dbReference type="Proteomes" id="UP000582646"/>
    </source>
</evidence>
<dbReference type="SUPFAM" id="SSF54593">
    <property type="entry name" value="Glyoxalase/Bleomycin resistance protein/Dihydroxybiphenyl dioxygenase"/>
    <property type="match status" value="2"/>
</dbReference>
<dbReference type="EMBL" id="JAAXOQ010000021">
    <property type="protein sequence ID" value="NKY19772.1"/>
    <property type="molecule type" value="Genomic_DNA"/>
</dbReference>
<proteinExistence type="predicted"/>
<protein>
    <submittedName>
        <fullName evidence="2">Glyoxalase</fullName>
    </submittedName>
</protein>
<dbReference type="Pfam" id="PF00903">
    <property type="entry name" value="Glyoxalase"/>
    <property type="match status" value="2"/>
</dbReference>
<evidence type="ECO:0000313" key="2">
    <source>
        <dbReference type="EMBL" id="NKY19772.1"/>
    </source>
</evidence>